<evidence type="ECO:0000313" key="2">
    <source>
        <dbReference type="Proteomes" id="UP001177021"/>
    </source>
</evidence>
<reference evidence="1" key="1">
    <citation type="submission" date="2023-10" db="EMBL/GenBank/DDBJ databases">
        <authorList>
            <person name="Rodriguez Cubillos JULIANA M."/>
            <person name="De Vega J."/>
        </authorList>
    </citation>
    <scope>NUCLEOTIDE SEQUENCE</scope>
</reference>
<protein>
    <submittedName>
        <fullName evidence="1">Uncharacterized protein</fullName>
    </submittedName>
</protein>
<evidence type="ECO:0000313" key="1">
    <source>
        <dbReference type="EMBL" id="CAJ2671635.1"/>
    </source>
</evidence>
<dbReference type="EMBL" id="CASHSV030000615">
    <property type="protein sequence ID" value="CAJ2671635.1"/>
    <property type="molecule type" value="Genomic_DNA"/>
</dbReference>
<sequence>MGISVKWASVIVGKHLVISTPIMKEFMFLSVTNVMWDKTGHFYVNIGRAIKFKHKINAMYAKTNGISTSYV</sequence>
<accession>A0ACB0LS47</accession>
<name>A0ACB0LS47_TRIPR</name>
<dbReference type="Proteomes" id="UP001177021">
    <property type="component" value="Unassembled WGS sequence"/>
</dbReference>
<gene>
    <name evidence="1" type="ORF">MILVUS5_LOCUS35431</name>
</gene>
<proteinExistence type="predicted"/>
<organism evidence="1 2">
    <name type="scientific">Trifolium pratense</name>
    <name type="common">Red clover</name>
    <dbReference type="NCBI Taxonomy" id="57577"/>
    <lineage>
        <taxon>Eukaryota</taxon>
        <taxon>Viridiplantae</taxon>
        <taxon>Streptophyta</taxon>
        <taxon>Embryophyta</taxon>
        <taxon>Tracheophyta</taxon>
        <taxon>Spermatophyta</taxon>
        <taxon>Magnoliopsida</taxon>
        <taxon>eudicotyledons</taxon>
        <taxon>Gunneridae</taxon>
        <taxon>Pentapetalae</taxon>
        <taxon>rosids</taxon>
        <taxon>fabids</taxon>
        <taxon>Fabales</taxon>
        <taxon>Fabaceae</taxon>
        <taxon>Papilionoideae</taxon>
        <taxon>50 kb inversion clade</taxon>
        <taxon>NPAAA clade</taxon>
        <taxon>Hologalegina</taxon>
        <taxon>IRL clade</taxon>
        <taxon>Trifolieae</taxon>
        <taxon>Trifolium</taxon>
    </lineage>
</organism>
<keyword evidence="2" id="KW-1185">Reference proteome</keyword>
<comment type="caution">
    <text evidence="1">The sequence shown here is derived from an EMBL/GenBank/DDBJ whole genome shotgun (WGS) entry which is preliminary data.</text>
</comment>